<dbReference type="OrthoDB" id="2690153at2759"/>
<dbReference type="PANTHER" id="PTHR42842:SF3">
    <property type="entry name" value="FAD_NAD(P)-BINDING OXIDOREDUCTASE FAMILY PROTEIN"/>
    <property type="match status" value="1"/>
</dbReference>
<dbReference type="Proteomes" id="UP000002009">
    <property type="component" value="Chromosome 8"/>
</dbReference>
<dbReference type="GO" id="GO:0016491">
    <property type="term" value="F:oxidoreductase activity"/>
    <property type="evidence" value="ECO:0007669"/>
    <property type="project" value="UniProtKB-KW"/>
</dbReference>
<dbReference type="SUPFAM" id="SSF51905">
    <property type="entry name" value="FAD/NAD(P)-binding domain"/>
    <property type="match status" value="1"/>
</dbReference>
<dbReference type="InterPro" id="IPR003953">
    <property type="entry name" value="FAD-dep_OxRdtase_2_FAD-bd"/>
</dbReference>
<dbReference type="OMA" id="GRACYSF"/>
<dbReference type="KEGG" id="mis:MICPUN_84627"/>
<dbReference type="PIRSF" id="PIRSF038984">
    <property type="entry name" value="FAD_binding_protein"/>
    <property type="match status" value="1"/>
</dbReference>
<dbReference type="Gene3D" id="3.50.50.60">
    <property type="entry name" value="FAD/NAD(P)-binding domain"/>
    <property type="match status" value="2"/>
</dbReference>
<keyword evidence="2" id="KW-0560">Oxidoreductase</keyword>
<dbReference type="FunCoup" id="C1FGA2">
    <property type="interactions" value="250"/>
</dbReference>
<feature type="chain" id="PRO_5002909314" evidence="3">
    <location>
        <begin position="22"/>
        <end position="485"/>
    </location>
</feature>
<gene>
    <name evidence="6" type="ORF">MICPUN_84627</name>
</gene>
<dbReference type="eggNOG" id="ENOG502QSVD">
    <property type="taxonomic scope" value="Eukaryota"/>
</dbReference>
<accession>C1FGA2</accession>
<organism evidence="6 7">
    <name type="scientific">Micromonas commoda (strain RCC299 / NOUM17 / CCMP2709)</name>
    <name type="common">Picoplanktonic green alga</name>
    <dbReference type="NCBI Taxonomy" id="296587"/>
    <lineage>
        <taxon>Eukaryota</taxon>
        <taxon>Viridiplantae</taxon>
        <taxon>Chlorophyta</taxon>
        <taxon>Mamiellophyceae</taxon>
        <taxon>Mamiellales</taxon>
        <taxon>Mamiellaceae</taxon>
        <taxon>Micromonas</taxon>
    </lineage>
</organism>
<evidence type="ECO:0000256" key="1">
    <source>
        <dbReference type="ARBA" id="ARBA00022630"/>
    </source>
</evidence>
<feature type="domain" description="FAD-dependent protein C-terminal" evidence="5">
    <location>
        <begin position="209"/>
        <end position="430"/>
    </location>
</feature>
<feature type="non-terminal residue" evidence="6">
    <location>
        <position position="1"/>
    </location>
</feature>
<reference evidence="6 7" key="1">
    <citation type="journal article" date="2009" name="Science">
        <title>Green evolution and dynamic adaptations revealed by genomes of the marine picoeukaryotes Micromonas.</title>
        <authorList>
            <person name="Worden A.Z."/>
            <person name="Lee J.H."/>
            <person name="Mock T."/>
            <person name="Rouze P."/>
            <person name="Simmons M.P."/>
            <person name="Aerts A.L."/>
            <person name="Allen A.E."/>
            <person name="Cuvelier M.L."/>
            <person name="Derelle E."/>
            <person name="Everett M.V."/>
            <person name="Foulon E."/>
            <person name="Grimwood J."/>
            <person name="Gundlach H."/>
            <person name="Henrissat B."/>
            <person name="Napoli C."/>
            <person name="McDonald S.M."/>
            <person name="Parker M.S."/>
            <person name="Rombauts S."/>
            <person name="Salamov A."/>
            <person name="Von Dassow P."/>
            <person name="Badger J.H."/>
            <person name="Coutinho P.M."/>
            <person name="Demir E."/>
            <person name="Dubchak I."/>
            <person name="Gentemann C."/>
            <person name="Eikrem W."/>
            <person name="Gready J.E."/>
            <person name="John U."/>
            <person name="Lanier W."/>
            <person name="Lindquist E.A."/>
            <person name="Lucas S."/>
            <person name="Mayer K.F."/>
            <person name="Moreau H."/>
            <person name="Not F."/>
            <person name="Otillar R."/>
            <person name="Panaud O."/>
            <person name="Pangilinan J."/>
            <person name="Paulsen I."/>
            <person name="Piegu B."/>
            <person name="Poliakov A."/>
            <person name="Robbens S."/>
            <person name="Schmutz J."/>
            <person name="Toulza E."/>
            <person name="Wyss T."/>
            <person name="Zelensky A."/>
            <person name="Zhou K."/>
            <person name="Armbrust E.V."/>
            <person name="Bhattacharya D."/>
            <person name="Goodenough U.W."/>
            <person name="Van de Peer Y."/>
            <person name="Grigoriev I.V."/>
        </authorList>
    </citation>
    <scope>NUCLEOTIDE SEQUENCE [LARGE SCALE GENOMIC DNA]</scope>
    <source>
        <strain evidence="7">RCC299 / NOUM17</strain>
    </source>
</reference>
<feature type="domain" description="FAD-dependent oxidoreductase 2 FAD-binding" evidence="4">
    <location>
        <begin position="2"/>
        <end position="36"/>
    </location>
</feature>
<dbReference type="InterPro" id="IPR049516">
    <property type="entry name" value="FAD-depend_C"/>
</dbReference>
<feature type="signal peptide" evidence="3">
    <location>
        <begin position="1"/>
        <end position="21"/>
    </location>
</feature>
<dbReference type="InterPro" id="IPR036188">
    <property type="entry name" value="FAD/NAD-bd_sf"/>
</dbReference>
<keyword evidence="3" id="KW-0732">Signal</keyword>
<dbReference type="Pfam" id="PF21688">
    <property type="entry name" value="FAD-depend_C"/>
    <property type="match status" value="1"/>
</dbReference>
<dbReference type="InParanoid" id="C1FGA2"/>
<dbReference type="STRING" id="296587.C1FGA2"/>
<evidence type="ECO:0000259" key="4">
    <source>
        <dbReference type="Pfam" id="PF00890"/>
    </source>
</evidence>
<keyword evidence="7" id="KW-1185">Reference proteome</keyword>
<protein>
    <submittedName>
        <fullName evidence="6">Uncharacterized protein</fullName>
    </submittedName>
</protein>
<evidence type="ECO:0000259" key="5">
    <source>
        <dbReference type="Pfam" id="PF21688"/>
    </source>
</evidence>
<dbReference type="PANTHER" id="PTHR42842">
    <property type="entry name" value="FAD/NAD(P)-BINDING OXIDOREDUCTASE"/>
    <property type="match status" value="1"/>
</dbReference>
<sequence length="485" mass="51011">RVVIVGLGPAGLFAALALAEAGVPVTVLERGQPVEGRGRDIGALFARRVLNSDSNLCYGEGGAGTWSDGKLTTRIGRNSDDVRTVLRSLVAFGAPPEILVTGKPHLGTDRLVRILRNAREYLVGRGADIRFGCTVDRVLFENTDDTGDGRSMRACGVVVRKNSRGDTGSERPGAPETLKAKAVILAAGHSARNLMENLLTDGIELKYQPFAAGFRIEHPQALLNELQYGEDLASLAAKGKGPLPVADYRLAHQCRSDVEVSASPGAEYVQRACYSFCMCPGGQIVPTSTVPEELCVNGMSFSKRGSDWANSGLVSTITEADAMPFCAAPGREALAGLDFQRHIEREASRMGGGDLTVPVQTAPDFIEGRESDPAALPTSSYRLGVVPARLDLLYPPAVTEAVRESLIAFDRKVPGFAGPDALLHAPEARTSSPVRVVRDSEDYQSATAAGFFPVGEGAGYAGGIVSAAVDGLCAAGRVGAFVEGG</sequence>
<dbReference type="AlphaFoldDB" id="C1FGA2"/>
<dbReference type="EMBL" id="CP001575">
    <property type="protein sequence ID" value="ACO69511.1"/>
    <property type="molecule type" value="Genomic_DNA"/>
</dbReference>
<keyword evidence="1" id="KW-0285">Flavoprotein</keyword>
<dbReference type="Pfam" id="PF00890">
    <property type="entry name" value="FAD_binding_2"/>
    <property type="match status" value="1"/>
</dbReference>
<evidence type="ECO:0000256" key="3">
    <source>
        <dbReference type="SAM" id="SignalP"/>
    </source>
</evidence>
<dbReference type="RefSeq" id="XP_002508253.1">
    <property type="nucleotide sequence ID" value="XM_002508207.1"/>
</dbReference>
<evidence type="ECO:0000313" key="7">
    <source>
        <dbReference type="Proteomes" id="UP000002009"/>
    </source>
</evidence>
<dbReference type="GeneID" id="8245885"/>
<proteinExistence type="predicted"/>
<evidence type="ECO:0000313" key="6">
    <source>
        <dbReference type="EMBL" id="ACO69511.1"/>
    </source>
</evidence>
<dbReference type="InterPro" id="IPR028348">
    <property type="entry name" value="FAD-binding_protein"/>
</dbReference>
<evidence type="ECO:0000256" key="2">
    <source>
        <dbReference type="ARBA" id="ARBA00023002"/>
    </source>
</evidence>
<name>C1FGA2_MICCC</name>